<gene>
    <name evidence="2" type="primary">Dsim\GD14992</name>
    <name evidence="2" type="ORF">Dsim_GD14992</name>
</gene>
<evidence type="ECO:0000313" key="3">
    <source>
        <dbReference type="Proteomes" id="UP000000304"/>
    </source>
</evidence>
<name>B4QKM1_DROSI</name>
<dbReference type="EMBL" id="CM000363">
    <property type="protein sequence ID" value="EDX11436.1"/>
    <property type="molecule type" value="Genomic_DNA"/>
</dbReference>
<dbReference type="AlphaFoldDB" id="B4QKM1"/>
<dbReference type="Proteomes" id="UP000000304">
    <property type="component" value="Chromosome 3L"/>
</dbReference>
<feature type="chain" id="PRO_5002824105" evidence="1">
    <location>
        <begin position="19"/>
        <end position="93"/>
    </location>
</feature>
<keyword evidence="3" id="KW-1185">Reference proteome</keyword>
<feature type="signal peptide" evidence="1">
    <location>
        <begin position="1"/>
        <end position="18"/>
    </location>
</feature>
<sequence length="93" mass="10440">MFKFLMIIIVALLELTKALDSPGVATQRPPVGDKVVYPLEDYQYIDILLRLLNSLETKRAAKGGCFNLFIQLDKADSSSDLEGRRPKLSKNDL</sequence>
<evidence type="ECO:0000313" key="2">
    <source>
        <dbReference type="EMBL" id="EDX11436.1"/>
    </source>
</evidence>
<accession>B4QKM1</accession>
<evidence type="ECO:0000256" key="1">
    <source>
        <dbReference type="SAM" id="SignalP"/>
    </source>
</evidence>
<reference evidence="2 3" key="1">
    <citation type="journal article" date="2007" name="Nature">
        <title>Evolution of genes and genomes on the Drosophila phylogeny.</title>
        <authorList>
            <consortium name="Drosophila 12 Genomes Consortium"/>
            <person name="Clark A.G."/>
            <person name="Eisen M.B."/>
            <person name="Smith D.R."/>
            <person name="Bergman C.M."/>
            <person name="Oliver B."/>
            <person name="Markow T.A."/>
            <person name="Kaufman T.C."/>
            <person name="Kellis M."/>
            <person name="Gelbart W."/>
            <person name="Iyer V.N."/>
            <person name="Pollard D.A."/>
            <person name="Sackton T.B."/>
            <person name="Larracuente A.M."/>
            <person name="Singh N.D."/>
            <person name="Abad J.P."/>
            <person name="Abt D.N."/>
            <person name="Adryan B."/>
            <person name="Aguade M."/>
            <person name="Akashi H."/>
            <person name="Anderson W.W."/>
            <person name="Aquadro C.F."/>
            <person name="Ardell D.H."/>
            <person name="Arguello R."/>
            <person name="Artieri C.G."/>
            <person name="Barbash D.A."/>
            <person name="Barker D."/>
            <person name="Barsanti P."/>
            <person name="Batterham P."/>
            <person name="Batzoglou S."/>
            <person name="Begun D."/>
            <person name="Bhutkar A."/>
            <person name="Blanco E."/>
            <person name="Bosak S.A."/>
            <person name="Bradley R.K."/>
            <person name="Brand A.D."/>
            <person name="Brent M.R."/>
            <person name="Brooks A.N."/>
            <person name="Brown R.H."/>
            <person name="Butlin R.K."/>
            <person name="Caggese C."/>
            <person name="Calvi B.R."/>
            <person name="Bernardo de Carvalho A."/>
            <person name="Caspi A."/>
            <person name="Castrezana S."/>
            <person name="Celniker S.E."/>
            <person name="Chang J.L."/>
            <person name="Chapple C."/>
            <person name="Chatterji S."/>
            <person name="Chinwalla A."/>
            <person name="Civetta A."/>
            <person name="Clifton S.W."/>
            <person name="Comeron J.M."/>
            <person name="Costello J.C."/>
            <person name="Coyne J.A."/>
            <person name="Daub J."/>
            <person name="David R.G."/>
            <person name="Delcher A.L."/>
            <person name="Delehaunty K."/>
            <person name="Do C.B."/>
            <person name="Ebling H."/>
            <person name="Edwards K."/>
            <person name="Eickbush T."/>
            <person name="Evans J.D."/>
            <person name="Filipski A."/>
            <person name="Findeiss S."/>
            <person name="Freyhult E."/>
            <person name="Fulton L."/>
            <person name="Fulton R."/>
            <person name="Garcia A.C."/>
            <person name="Gardiner A."/>
            <person name="Garfield D.A."/>
            <person name="Garvin B.E."/>
            <person name="Gibson G."/>
            <person name="Gilbert D."/>
            <person name="Gnerre S."/>
            <person name="Godfrey J."/>
            <person name="Good R."/>
            <person name="Gotea V."/>
            <person name="Gravely B."/>
            <person name="Greenberg A.J."/>
            <person name="Griffiths-Jones S."/>
            <person name="Gross S."/>
            <person name="Guigo R."/>
            <person name="Gustafson E.A."/>
            <person name="Haerty W."/>
            <person name="Hahn M.W."/>
            <person name="Halligan D.L."/>
            <person name="Halpern A.L."/>
            <person name="Halter G.M."/>
            <person name="Han M.V."/>
            <person name="Heger A."/>
            <person name="Hillier L."/>
            <person name="Hinrichs A.S."/>
            <person name="Holmes I."/>
            <person name="Hoskins R.A."/>
            <person name="Hubisz M.J."/>
            <person name="Hultmark D."/>
            <person name="Huntley M.A."/>
            <person name="Jaffe D.B."/>
            <person name="Jagadeeshan S."/>
            <person name="Jeck W.R."/>
            <person name="Johnson J."/>
            <person name="Jones C.D."/>
            <person name="Jordan W.C."/>
            <person name="Karpen G.H."/>
            <person name="Kataoka E."/>
            <person name="Keightley P.D."/>
            <person name="Kheradpour P."/>
            <person name="Kirkness E.F."/>
            <person name="Koerich L.B."/>
            <person name="Kristiansen K."/>
            <person name="Kudrna D."/>
            <person name="Kulathinal R.J."/>
            <person name="Kumar S."/>
            <person name="Kwok R."/>
            <person name="Lander E."/>
            <person name="Langley C.H."/>
            <person name="Lapoint R."/>
            <person name="Lazzaro B.P."/>
            <person name="Lee S.J."/>
            <person name="Levesque L."/>
            <person name="Li R."/>
            <person name="Lin C.F."/>
            <person name="Lin M.F."/>
            <person name="Lindblad-Toh K."/>
            <person name="Llopart A."/>
            <person name="Long M."/>
            <person name="Low L."/>
            <person name="Lozovsky E."/>
            <person name="Lu J."/>
            <person name="Luo M."/>
            <person name="Machado C.A."/>
            <person name="Makalowski W."/>
            <person name="Marzo M."/>
            <person name="Matsuda M."/>
            <person name="Matzkin L."/>
            <person name="McAllister B."/>
            <person name="McBride C.S."/>
            <person name="McKernan B."/>
            <person name="McKernan K."/>
            <person name="Mendez-Lago M."/>
            <person name="Minx P."/>
            <person name="Mollenhauer M.U."/>
            <person name="Montooth K."/>
            <person name="Mount S.M."/>
            <person name="Mu X."/>
            <person name="Myers E."/>
            <person name="Negre B."/>
            <person name="Newfeld S."/>
            <person name="Nielsen R."/>
            <person name="Noor M.A."/>
            <person name="O'Grady P."/>
            <person name="Pachter L."/>
            <person name="Papaceit M."/>
            <person name="Parisi M.J."/>
            <person name="Parisi M."/>
            <person name="Parts L."/>
            <person name="Pedersen J.S."/>
            <person name="Pesole G."/>
            <person name="Phillippy A.M."/>
            <person name="Ponting C.P."/>
            <person name="Pop M."/>
            <person name="Porcelli D."/>
            <person name="Powell J.R."/>
            <person name="Prohaska S."/>
            <person name="Pruitt K."/>
            <person name="Puig M."/>
            <person name="Quesneville H."/>
            <person name="Ram K.R."/>
            <person name="Rand D."/>
            <person name="Rasmussen M.D."/>
            <person name="Reed L.K."/>
            <person name="Reenan R."/>
            <person name="Reily A."/>
            <person name="Remington K.A."/>
            <person name="Rieger T.T."/>
            <person name="Ritchie M.G."/>
            <person name="Robin C."/>
            <person name="Rogers Y.H."/>
            <person name="Rohde C."/>
            <person name="Rozas J."/>
            <person name="Rubenfield M.J."/>
            <person name="Ruiz A."/>
            <person name="Russo S."/>
            <person name="Salzberg S.L."/>
            <person name="Sanchez-Gracia A."/>
            <person name="Saranga D.J."/>
            <person name="Sato H."/>
            <person name="Schaeffer S.W."/>
            <person name="Schatz M.C."/>
            <person name="Schlenke T."/>
            <person name="Schwartz R."/>
            <person name="Segarra C."/>
            <person name="Singh R.S."/>
            <person name="Sirot L."/>
            <person name="Sirota M."/>
            <person name="Sisneros N.B."/>
            <person name="Smith C.D."/>
            <person name="Smith T.F."/>
            <person name="Spieth J."/>
            <person name="Stage D.E."/>
            <person name="Stark A."/>
            <person name="Stephan W."/>
            <person name="Strausberg R.L."/>
            <person name="Strempel S."/>
            <person name="Sturgill D."/>
            <person name="Sutton G."/>
            <person name="Sutton G.G."/>
            <person name="Tao W."/>
            <person name="Teichmann S."/>
            <person name="Tobari Y.N."/>
            <person name="Tomimura Y."/>
            <person name="Tsolas J.M."/>
            <person name="Valente V.L."/>
            <person name="Venter E."/>
            <person name="Venter J.C."/>
            <person name="Vicario S."/>
            <person name="Vieira F.G."/>
            <person name="Vilella A.J."/>
            <person name="Villasante A."/>
            <person name="Walenz B."/>
            <person name="Wang J."/>
            <person name="Wasserman M."/>
            <person name="Watts T."/>
            <person name="Wilson D."/>
            <person name="Wilson R.K."/>
            <person name="Wing R.A."/>
            <person name="Wolfner M.F."/>
            <person name="Wong A."/>
            <person name="Wong G.K."/>
            <person name="Wu C.I."/>
            <person name="Wu G."/>
            <person name="Yamamoto D."/>
            <person name="Yang H.P."/>
            <person name="Yang S.P."/>
            <person name="Yorke J.A."/>
            <person name="Yoshida K."/>
            <person name="Zdobnov E."/>
            <person name="Zhang P."/>
            <person name="Zhang Y."/>
            <person name="Zimin A.V."/>
            <person name="Baldwin J."/>
            <person name="Abdouelleil A."/>
            <person name="Abdulkadir J."/>
            <person name="Abebe A."/>
            <person name="Abera B."/>
            <person name="Abreu J."/>
            <person name="Acer S.C."/>
            <person name="Aftuck L."/>
            <person name="Alexander A."/>
            <person name="An P."/>
            <person name="Anderson E."/>
            <person name="Anderson S."/>
            <person name="Arachi H."/>
            <person name="Azer M."/>
            <person name="Bachantsang P."/>
            <person name="Barry A."/>
            <person name="Bayul T."/>
            <person name="Berlin A."/>
            <person name="Bessette D."/>
            <person name="Bloom T."/>
            <person name="Blye J."/>
            <person name="Boguslavskiy L."/>
            <person name="Bonnet C."/>
            <person name="Boukhgalter B."/>
            <person name="Bourzgui I."/>
            <person name="Brown A."/>
            <person name="Cahill P."/>
            <person name="Channer S."/>
            <person name="Cheshatsang Y."/>
            <person name="Chuda L."/>
            <person name="Citroen M."/>
            <person name="Collymore A."/>
            <person name="Cooke P."/>
            <person name="Costello M."/>
            <person name="D'Aco K."/>
            <person name="Daza R."/>
            <person name="De Haan G."/>
            <person name="DeGray S."/>
            <person name="DeMaso C."/>
            <person name="Dhargay N."/>
            <person name="Dooley K."/>
            <person name="Dooley E."/>
            <person name="Doricent M."/>
            <person name="Dorje P."/>
            <person name="Dorjee K."/>
            <person name="Dupes A."/>
            <person name="Elong R."/>
            <person name="Falk J."/>
            <person name="Farina A."/>
            <person name="Faro S."/>
            <person name="Ferguson D."/>
            <person name="Fisher S."/>
            <person name="Foley C.D."/>
            <person name="Franke A."/>
            <person name="Friedrich D."/>
            <person name="Gadbois L."/>
            <person name="Gearin G."/>
            <person name="Gearin C.R."/>
            <person name="Giannoukos G."/>
            <person name="Goode T."/>
            <person name="Graham J."/>
            <person name="Grandbois E."/>
            <person name="Grewal S."/>
            <person name="Gyaltsen K."/>
            <person name="Hafez N."/>
            <person name="Hagos B."/>
            <person name="Hall J."/>
            <person name="Henson C."/>
            <person name="Hollinger A."/>
            <person name="Honan T."/>
            <person name="Huard M.D."/>
            <person name="Hughes L."/>
            <person name="Hurhula B."/>
            <person name="Husby M.E."/>
            <person name="Kamat A."/>
            <person name="Kanga B."/>
            <person name="Kashin S."/>
            <person name="Khazanovich D."/>
            <person name="Kisner P."/>
            <person name="Lance K."/>
            <person name="Lara M."/>
            <person name="Lee W."/>
            <person name="Lennon N."/>
            <person name="Letendre F."/>
            <person name="LeVine R."/>
            <person name="Lipovsky A."/>
            <person name="Liu X."/>
            <person name="Liu J."/>
            <person name="Liu S."/>
            <person name="Lokyitsang T."/>
            <person name="Lokyitsang Y."/>
            <person name="Lubonja R."/>
            <person name="Lui A."/>
            <person name="MacDonald P."/>
            <person name="Magnisalis V."/>
            <person name="Maru K."/>
            <person name="Matthews C."/>
            <person name="McCusker W."/>
            <person name="McDonough S."/>
            <person name="Mehta T."/>
            <person name="Meldrim J."/>
            <person name="Meneus L."/>
            <person name="Mihai O."/>
            <person name="Mihalev A."/>
            <person name="Mihova T."/>
            <person name="Mittelman R."/>
            <person name="Mlenga V."/>
            <person name="Montmayeur A."/>
            <person name="Mulrain L."/>
            <person name="Navidi A."/>
            <person name="Naylor J."/>
            <person name="Negash T."/>
            <person name="Nguyen T."/>
            <person name="Nguyen N."/>
            <person name="Nicol R."/>
            <person name="Norbu C."/>
            <person name="Norbu N."/>
            <person name="Novod N."/>
            <person name="O'Neill B."/>
            <person name="Osman S."/>
            <person name="Markiewicz E."/>
            <person name="Oyono O.L."/>
            <person name="Patti C."/>
            <person name="Phunkhang P."/>
            <person name="Pierre F."/>
            <person name="Priest M."/>
            <person name="Raghuraman S."/>
            <person name="Rege F."/>
            <person name="Reyes R."/>
            <person name="Rise C."/>
            <person name="Rogov P."/>
            <person name="Ross K."/>
            <person name="Ryan E."/>
            <person name="Settipalli S."/>
            <person name="Shea T."/>
            <person name="Sherpa N."/>
            <person name="Shi L."/>
            <person name="Shih D."/>
            <person name="Sparrow T."/>
            <person name="Spaulding J."/>
            <person name="Stalker J."/>
            <person name="Stange-Thomann N."/>
            <person name="Stavropoulos S."/>
            <person name="Stone C."/>
            <person name="Strader C."/>
            <person name="Tesfaye S."/>
            <person name="Thomson T."/>
            <person name="Thoulutsang Y."/>
            <person name="Thoulutsang D."/>
            <person name="Topham K."/>
            <person name="Topping I."/>
            <person name="Tsamla T."/>
            <person name="Vassiliev H."/>
            <person name="Vo A."/>
            <person name="Wangchuk T."/>
            <person name="Wangdi T."/>
            <person name="Weiand M."/>
            <person name="Wilkinson J."/>
            <person name="Wilson A."/>
            <person name="Yadav S."/>
            <person name="Young G."/>
            <person name="Yu Q."/>
            <person name="Zembek L."/>
            <person name="Zhong D."/>
            <person name="Zimmer A."/>
            <person name="Zwirko Z."/>
            <person name="Jaffe D.B."/>
            <person name="Alvarez P."/>
            <person name="Brockman W."/>
            <person name="Butler J."/>
            <person name="Chin C."/>
            <person name="Gnerre S."/>
            <person name="Grabherr M."/>
            <person name="Kleber M."/>
            <person name="Mauceli E."/>
            <person name="MacCallum I."/>
        </authorList>
    </citation>
    <scope>NUCLEOTIDE SEQUENCE [LARGE SCALE GENOMIC DNA]</scope>
    <source>
        <strain evidence="3">white501</strain>
    </source>
</reference>
<dbReference type="HOGENOM" id="CLU_2402020_0_0_1"/>
<organism evidence="2 3">
    <name type="scientific">Drosophila simulans</name>
    <name type="common">Fruit fly</name>
    <dbReference type="NCBI Taxonomy" id="7240"/>
    <lineage>
        <taxon>Eukaryota</taxon>
        <taxon>Metazoa</taxon>
        <taxon>Ecdysozoa</taxon>
        <taxon>Arthropoda</taxon>
        <taxon>Hexapoda</taxon>
        <taxon>Insecta</taxon>
        <taxon>Pterygota</taxon>
        <taxon>Neoptera</taxon>
        <taxon>Endopterygota</taxon>
        <taxon>Diptera</taxon>
        <taxon>Brachycera</taxon>
        <taxon>Muscomorpha</taxon>
        <taxon>Ephydroidea</taxon>
        <taxon>Drosophilidae</taxon>
        <taxon>Drosophila</taxon>
        <taxon>Sophophora</taxon>
    </lineage>
</organism>
<proteinExistence type="predicted"/>
<protein>
    <submittedName>
        <fullName evidence="2">GD14992</fullName>
    </submittedName>
</protein>
<keyword evidence="1" id="KW-0732">Signal</keyword>